<feature type="signal peptide" evidence="4">
    <location>
        <begin position="1"/>
        <end position="25"/>
    </location>
</feature>
<dbReference type="Gene3D" id="2.60.120.260">
    <property type="entry name" value="Galactose-binding domain-like"/>
    <property type="match status" value="2"/>
</dbReference>
<dbReference type="AlphaFoldDB" id="A0A2N9LVB5"/>
<evidence type="ECO:0000256" key="1">
    <source>
        <dbReference type="ARBA" id="ARBA00022729"/>
    </source>
</evidence>
<feature type="domain" description="Beta-mannosidase-like galactose-binding" evidence="5">
    <location>
        <begin position="1023"/>
        <end position="1096"/>
    </location>
</feature>
<dbReference type="InterPro" id="IPR008979">
    <property type="entry name" value="Galactose-bd-like_sf"/>
</dbReference>
<name>A0A2N9LVB5_9BACT</name>
<keyword evidence="1 4" id="KW-0732">Signal</keyword>
<evidence type="ECO:0000256" key="2">
    <source>
        <dbReference type="ARBA" id="ARBA00022801"/>
    </source>
</evidence>
<sequence>MRKVKSLGLPLAAALLLGAAGIAHAQSAPLKNGSQALEDGFRNPPDSAKPRTWWHWTNGNVTEDGITKDLEWMKRVGIAGFQLSDVAAGSGQVVDKKIYFGTPEWYHAVRHAAEEAKQLGLEMSIFSSPGWSEAGGPWVKPEEAMKKLVWSETSVDGPKSFGGKLPEPPSNEGSVRDLSAGARPGAPQFYRDSVVIAYRMPADATSMAARHPKATTNDGTIDPAPLVDDSLNTSINIALPKDGGPAWLQYEFDQPFTARALSLGARGRIPVGRVLASDDGVHFDTIAVLPGPQGYHGAAIRTFAFPAVTAKIFRIELEGAGLLPAAVIHGGTVIPAKEYTLTEAIFYSDARVNRWEDKGTFGSLMDRYDVVPTPTAPDSAEIARGDVVDMTGKMDKDGTLHWDVPAGNWTILRMGYSLTGATNHPAIPSATGLEVDKFSSPDVRDYFHGYFDPIHQALGELAGTSLRYITMDSWEAGMQNWTDDMIAEFRRRRGYDPTPYLPVLAGHVVGSADVSDRFLWDFRRTLADLYADDYYGTMESELKKLNMGSYAEASGVALEIPEDTLLNKSYIDVPMAEFWVRALHPESMYYVDVRGAASAAHVYGKPIVATETFTGGGYEAPYTLKKIADYWFTQGVNRLVFHTSAEQPLDTKPGNTMVGTNINRNITWAELAGPLMKYFARVSYMLQQGSPVADVAYLLPEGAPSTQPFWGAGLLPPPPAGYDYDCINTDVLLHQTSVTANGQIHVEGSSAMPEGMTYRVLVLPATTNMTPEVLRKLHEVVAAGATIVGPRPTSSPSLAHYPEGDTEIRMLATDLWGDIDGVTDNQHAFGKGMTYWGLSLDEVLSRLHVRPDFASSGSLETPPAWIHRRMPDADIYFVVNQVDAPEHIDARFRATGKDLEIWRPMTGQMDEIETNPEATTSVPERSGNRQPGIEPAAYVEEPGFTTVSLDLAERESVFVVLRNAAPAQAHVAAPKVENTLATLHGQWTLTFPTNLGAPPSIKMADLVSWTTNSDPGVKYFSGTATYAKDVQAPAGWFRPAGRIFLDLGEVRDIAEVKVNGKSVGMVWAPPYRLDVTGALKPGANHLAIEVTNEWTNRIVGDRLLPPEKRVLSQAGPAPPRGGFFFGPREPAESGLLESVRFIAFRNE</sequence>
<dbReference type="PANTHER" id="PTHR43817">
    <property type="entry name" value="GLYCOSYL HYDROLASE"/>
    <property type="match status" value="1"/>
</dbReference>
<dbReference type="NCBIfam" id="NF045579">
    <property type="entry name" value="rhamnoside_JR"/>
    <property type="match status" value="1"/>
</dbReference>
<dbReference type="Proteomes" id="UP000239735">
    <property type="component" value="Unassembled WGS sequence"/>
</dbReference>
<feature type="region of interest" description="Disordered" evidence="3">
    <location>
        <begin position="915"/>
        <end position="934"/>
    </location>
</feature>
<accession>A0A2N9LVB5</accession>
<dbReference type="CDD" id="cd03143">
    <property type="entry name" value="A4_beta-galactosidase_middle_domain"/>
    <property type="match status" value="1"/>
</dbReference>
<feature type="chain" id="PRO_5014854306" evidence="4">
    <location>
        <begin position="26"/>
        <end position="1147"/>
    </location>
</feature>
<reference evidence="7" key="1">
    <citation type="submission" date="2018-02" db="EMBL/GenBank/DDBJ databases">
        <authorList>
            <person name="Hausmann B."/>
        </authorList>
    </citation>
    <scope>NUCLEOTIDE SEQUENCE [LARGE SCALE GENOMIC DNA]</scope>
    <source>
        <strain evidence="7">Peat soil MAG SbA5</strain>
    </source>
</reference>
<evidence type="ECO:0000256" key="3">
    <source>
        <dbReference type="SAM" id="MobiDB-lite"/>
    </source>
</evidence>
<dbReference type="EMBL" id="OKRB01000117">
    <property type="protein sequence ID" value="SPE27168.1"/>
    <property type="molecule type" value="Genomic_DNA"/>
</dbReference>
<dbReference type="PANTHER" id="PTHR43817:SF1">
    <property type="entry name" value="HYDROLASE, FAMILY 43, PUTATIVE (AFU_ORTHOLOGUE AFUA_3G01660)-RELATED"/>
    <property type="match status" value="1"/>
</dbReference>
<dbReference type="Pfam" id="PF22666">
    <property type="entry name" value="Glyco_hydro_2_N2"/>
    <property type="match status" value="1"/>
</dbReference>
<dbReference type="SUPFAM" id="SSF49785">
    <property type="entry name" value="Galactose-binding domain-like"/>
    <property type="match status" value="1"/>
</dbReference>
<evidence type="ECO:0000313" key="6">
    <source>
        <dbReference type="EMBL" id="SPE27168.1"/>
    </source>
</evidence>
<proteinExistence type="predicted"/>
<evidence type="ECO:0000259" key="5">
    <source>
        <dbReference type="Pfam" id="PF22666"/>
    </source>
</evidence>
<dbReference type="Pfam" id="PF17132">
    <property type="entry name" value="Glyco_hydro_106"/>
    <property type="match status" value="1"/>
</dbReference>
<keyword evidence="2 6" id="KW-0378">Hydrolase</keyword>
<evidence type="ECO:0000313" key="7">
    <source>
        <dbReference type="Proteomes" id="UP000239735"/>
    </source>
</evidence>
<gene>
    <name evidence="6" type="ORF">SBA5_580047</name>
</gene>
<organism evidence="6 7">
    <name type="scientific">Candidatus Sulfuritelmatomonas gaucii</name>
    <dbReference type="NCBI Taxonomy" id="2043161"/>
    <lineage>
        <taxon>Bacteria</taxon>
        <taxon>Pseudomonadati</taxon>
        <taxon>Acidobacteriota</taxon>
        <taxon>Terriglobia</taxon>
        <taxon>Terriglobales</taxon>
        <taxon>Acidobacteriaceae</taxon>
        <taxon>Candidatus Sulfuritelmatomonas</taxon>
    </lineage>
</organism>
<feature type="region of interest" description="Disordered" evidence="3">
    <location>
        <begin position="154"/>
        <end position="175"/>
    </location>
</feature>
<dbReference type="OrthoDB" id="9761519at2"/>
<dbReference type="InterPro" id="IPR054593">
    <property type="entry name" value="Beta-mannosidase-like_N2"/>
</dbReference>
<evidence type="ECO:0000256" key="4">
    <source>
        <dbReference type="SAM" id="SignalP"/>
    </source>
</evidence>
<protein>
    <submittedName>
        <fullName evidence="6">Glycoside hydrolase family 2 sugar binding protein</fullName>
    </submittedName>
</protein>
<dbReference type="GO" id="GO:0004553">
    <property type="term" value="F:hydrolase activity, hydrolyzing O-glycosyl compounds"/>
    <property type="evidence" value="ECO:0007669"/>
    <property type="project" value="UniProtKB-ARBA"/>
</dbReference>